<dbReference type="EnsemblPlants" id="OPUNC08G10210.1">
    <property type="protein sequence ID" value="OPUNC08G10210.1"/>
    <property type="gene ID" value="OPUNC08G10210"/>
</dbReference>
<reference evidence="2" key="2">
    <citation type="submission" date="2018-05" db="EMBL/GenBank/DDBJ databases">
        <title>OpunRS2 (Oryza punctata Reference Sequence Version 2).</title>
        <authorList>
            <person name="Zhang J."/>
            <person name="Kudrna D."/>
            <person name="Lee S."/>
            <person name="Talag J."/>
            <person name="Welchert J."/>
            <person name="Wing R.A."/>
        </authorList>
    </citation>
    <scope>NUCLEOTIDE SEQUENCE [LARGE SCALE GENOMIC DNA]</scope>
</reference>
<dbReference type="Pfam" id="PF00646">
    <property type="entry name" value="F-box"/>
    <property type="match status" value="1"/>
</dbReference>
<keyword evidence="3" id="KW-1185">Reference proteome</keyword>
<feature type="domain" description="F-box" evidence="1">
    <location>
        <begin position="10"/>
        <end position="43"/>
    </location>
</feature>
<evidence type="ECO:0000313" key="2">
    <source>
        <dbReference type="EnsemblPlants" id="OPUNC08G10210.1"/>
    </source>
</evidence>
<accession>A0A0E0LTV9</accession>
<organism evidence="2">
    <name type="scientific">Oryza punctata</name>
    <name type="common">Red rice</name>
    <dbReference type="NCBI Taxonomy" id="4537"/>
    <lineage>
        <taxon>Eukaryota</taxon>
        <taxon>Viridiplantae</taxon>
        <taxon>Streptophyta</taxon>
        <taxon>Embryophyta</taxon>
        <taxon>Tracheophyta</taxon>
        <taxon>Spermatophyta</taxon>
        <taxon>Magnoliopsida</taxon>
        <taxon>Liliopsida</taxon>
        <taxon>Poales</taxon>
        <taxon>Poaceae</taxon>
        <taxon>BOP clade</taxon>
        <taxon>Oryzoideae</taxon>
        <taxon>Oryzeae</taxon>
        <taxon>Oryzinae</taxon>
        <taxon>Oryza</taxon>
    </lineage>
</organism>
<dbReference type="SUPFAM" id="SSF81383">
    <property type="entry name" value="F-box domain"/>
    <property type="match status" value="1"/>
</dbReference>
<evidence type="ECO:0000259" key="1">
    <source>
        <dbReference type="Pfam" id="PF00646"/>
    </source>
</evidence>
<name>A0A0E0LTV9_ORYPU</name>
<proteinExistence type="predicted"/>
<dbReference type="STRING" id="4537.A0A0E0LTV9"/>
<dbReference type="AlphaFoldDB" id="A0A0E0LTV9"/>
<sequence length="98" mass="11005">MVTAATSDYLCTLPDYILRHIISLLSAKEGAATAVLSRRWRLLGKQPGTINLDTEHYLDPGYDFPEHRRSTFVDHALAALAACKSLRFLSLRLMSEEI</sequence>
<evidence type="ECO:0000313" key="3">
    <source>
        <dbReference type="Proteomes" id="UP000026962"/>
    </source>
</evidence>
<dbReference type="PANTHER" id="PTHR31293">
    <property type="entry name" value="RNI-LIKE SUPERFAMILY PROTEIN"/>
    <property type="match status" value="1"/>
</dbReference>
<dbReference type="PANTHER" id="PTHR31293:SF12">
    <property type="entry name" value="RNI-LIKE SUPERFAMILY PROTEIN"/>
    <property type="match status" value="1"/>
</dbReference>
<dbReference type="HOGENOM" id="CLU_2337279_0_0_1"/>
<reference evidence="2" key="1">
    <citation type="submission" date="2015-04" db="UniProtKB">
        <authorList>
            <consortium name="EnsemblPlants"/>
        </authorList>
    </citation>
    <scope>IDENTIFICATION</scope>
</reference>
<dbReference type="InterPro" id="IPR001810">
    <property type="entry name" value="F-box_dom"/>
</dbReference>
<dbReference type="Gramene" id="OPUNC08G10210.1">
    <property type="protein sequence ID" value="OPUNC08G10210.1"/>
    <property type="gene ID" value="OPUNC08G10210"/>
</dbReference>
<dbReference type="Proteomes" id="UP000026962">
    <property type="component" value="Chromosome 8"/>
</dbReference>
<protein>
    <recommendedName>
        <fullName evidence="1">F-box domain-containing protein</fullName>
    </recommendedName>
</protein>
<dbReference type="Gene3D" id="1.20.1280.50">
    <property type="match status" value="1"/>
</dbReference>
<dbReference type="InterPro" id="IPR055294">
    <property type="entry name" value="FBL60-like"/>
</dbReference>
<dbReference type="InterPro" id="IPR036047">
    <property type="entry name" value="F-box-like_dom_sf"/>
</dbReference>